<keyword evidence="4" id="KW-0963">Cytoplasm</keyword>
<gene>
    <name evidence="11" type="ORF">DEHRE_11925</name>
</gene>
<evidence type="ECO:0000256" key="4">
    <source>
        <dbReference type="ARBA" id="ARBA00022490"/>
    </source>
</evidence>
<keyword evidence="8" id="KW-0067">ATP-binding</keyword>
<evidence type="ECO:0000256" key="8">
    <source>
        <dbReference type="ARBA" id="ARBA00022840"/>
    </source>
</evidence>
<proteinExistence type="inferred from homology"/>
<reference evidence="11 12" key="1">
    <citation type="journal article" date="2013" name="Stand. Genomic Sci.">
        <title>Complete genome sequence of Dehalobacter restrictus PER-K23(T.).</title>
        <authorList>
            <person name="Kruse T."/>
            <person name="Maillard J."/>
            <person name="Goodwin L."/>
            <person name="Woyke T."/>
            <person name="Teshima H."/>
            <person name="Bruce D."/>
            <person name="Detter C."/>
            <person name="Tapia R."/>
            <person name="Han C."/>
            <person name="Huntemann M."/>
            <person name="Wei C.L."/>
            <person name="Han J."/>
            <person name="Chen A."/>
            <person name="Kyrpides N."/>
            <person name="Szeto E."/>
            <person name="Markowitz V."/>
            <person name="Ivanova N."/>
            <person name="Pagani I."/>
            <person name="Pati A."/>
            <person name="Pitluck S."/>
            <person name="Nolan M."/>
            <person name="Holliger C."/>
            <person name="Smidt H."/>
        </authorList>
    </citation>
    <scope>NUCLEOTIDE SEQUENCE [LARGE SCALE GENOMIC DNA]</scope>
    <source>
        <strain evidence="12">DSM 9455</strain>
    </source>
</reference>
<keyword evidence="9" id="KW-0460">Magnesium</keyword>
<keyword evidence="12" id="KW-1185">Reference proteome</keyword>
<evidence type="ECO:0000256" key="5">
    <source>
        <dbReference type="ARBA" id="ARBA00022694"/>
    </source>
</evidence>
<dbReference type="SUPFAM" id="SSF52540">
    <property type="entry name" value="P-loop containing nucleoside triphosphate hydrolases"/>
    <property type="match status" value="1"/>
</dbReference>
<comment type="subcellular location">
    <subcellularLocation>
        <location evidence="1">Cytoplasm</location>
    </subcellularLocation>
</comment>
<keyword evidence="6" id="KW-0479">Metal-binding</keyword>
<keyword evidence="7" id="KW-0547">Nucleotide-binding</keyword>
<dbReference type="Pfam" id="PF02367">
    <property type="entry name" value="TsaE"/>
    <property type="match status" value="1"/>
</dbReference>
<evidence type="ECO:0000313" key="11">
    <source>
        <dbReference type="EMBL" id="AHF10686.1"/>
    </source>
</evidence>
<dbReference type="PANTHER" id="PTHR33540:SF2">
    <property type="entry name" value="TRNA THREONYLCARBAMOYLADENOSINE BIOSYNTHESIS PROTEIN TSAE"/>
    <property type="match status" value="1"/>
</dbReference>
<evidence type="ECO:0000256" key="3">
    <source>
        <dbReference type="ARBA" id="ARBA00019010"/>
    </source>
</evidence>
<evidence type="ECO:0000256" key="9">
    <source>
        <dbReference type="ARBA" id="ARBA00022842"/>
    </source>
</evidence>
<evidence type="ECO:0000256" key="6">
    <source>
        <dbReference type="ARBA" id="ARBA00022723"/>
    </source>
</evidence>
<protein>
    <recommendedName>
        <fullName evidence="3">tRNA threonylcarbamoyladenosine biosynthesis protein TsaE</fullName>
    </recommendedName>
    <alternativeName>
        <fullName evidence="10">t(6)A37 threonylcarbamoyladenosine biosynthesis protein TsaE</fullName>
    </alternativeName>
</protein>
<accession>A0ABN4BTE7</accession>
<dbReference type="PANTHER" id="PTHR33540">
    <property type="entry name" value="TRNA THREONYLCARBAMOYLADENOSINE BIOSYNTHESIS PROTEIN TSAE"/>
    <property type="match status" value="1"/>
</dbReference>
<evidence type="ECO:0000256" key="7">
    <source>
        <dbReference type="ARBA" id="ARBA00022741"/>
    </source>
</evidence>
<dbReference type="NCBIfam" id="TIGR00150">
    <property type="entry name" value="T6A_YjeE"/>
    <property type="match status" value="1"/>
</dbReference>
<evidence type="ECO:0000313" key="12">
    <source>
        <dbReference type="Proteomes" id="UP000018934"/>
    </source>
</evidence>
<dbReference type="EMBL" id="CP007033">
    <property type="protein sequence ID" value="AHF10686.1"/>
    <property type="molecule type" value="Genomic_DNA"/>
</dbReference>
<dbReference type="InterPro" id="IPR027417">
    <property type="entry name" value="P-loop_NTPase"/>
</dbReference>
<dbReference type="InterPro" id="IPR003442">
    <property type="entry name" value="T6A_TsaE"/>
</dbReference>
<dbReference type="Gene3D" id="3.40.50.300">
    <property type="entry name" value="P-loop containing nucleotide triphosphate hydrolases"/>
    <property type="match status" value="1"/>
</dbReference>
<evidence type="ECO:0000256" key="2">
    <source>
        <dbReference type="ARBA" id="ARBA00007599"/>
    </source>
</evidence>
<evidence type="ECO:0000256" key="1">
    <source>
        <dbReference type="ARBA" id="ARBA00004496"/>
    </source>
</evidence>
<name>A0ABN4BTE7_DEHRP</name>
<keyword evidence="5" id="KW-0819">tRNA processing</keyword>
<dbReference type="RefSeq" id="WP_025206046.1">
    <property type="nucleotide sequence ID" value="NZ_CP007033.1"/>
</dbReference>
<dbReference type="Proteomes" id="UP000018934">
    <property type="component" value="Chromosome"/>
</dbReference>
<organism evidence="11 12">
    <name type="scientific">Dehalobacter restrictus (strain DSM 9455 / PER-K23)</name>
    <dbReference type="NCBI Taxonomy" id="871738"/>
    <lineage>
        <taxon>Bacteria</taxon>
        <taxon>Bacillati</taxon>
        <taxon>Bacillota</taxon>
        <taxon>Clostridia</taxon>
        <taxon>Eubacteriales</taxon>
        <taxon>Desulfitobacteriaceae</taxon>
        <taxon>Dehalobacter</taxon>
    </lineage>
</organism>
<comment type="similarity">
    <text evidence="2">Belongs to the TsaE family.</text>
</comment>
<sequence length="141" mass="15890">MERLIESRSSEETFLLGKQLGQSIREGTVICLYGDLGSGKTVLAKGLGEGLGVTDTMTSPTFTLIQEYSTKIDGLKLIHMDLYRLRYPEEAEIIGVADYFRDDCVCLLEWPEIIVDLLPEDRLEIRIQGSGDQTRLIMLNF</sequence>
<evidence type="ECO:0000256" key="10">
    <source>
        <dbReference type="ARBA" id="ARBA00032441"/>
    </source>
</evidence>